<gene>
    <name evidence="7" type="primary">mdoG_2</name>
    <name evidence="6" type="ORF">IFDJLNFL_4367</name>
    <name evidence="7" type="ORF">MTDSW087_01998</name>
</gene>
<evidence type="ECO:0000313" key="6">
    <source>
        <dbReference type="EMBL" id="GJD58447.1"/>
    </source>
</evidence>
<reference evidence="7 8" key="1">
    <citation type="submission" date="2019-06" db="EMBL/GenBank/DDBJ databases">
        <authorList>
            <person name="Rodrigo-Torres L."/>
            <person name="Arahal R. D."/>
            <person name="Lucena T."/>
        </authorList>
    </citation>
    <scope>NUCLEOTIDE SEQUENCE [LARGE SCALE GENOMIC DNA]</scope>
    <source>
        <strain evidence="7 8">SW08-7</strain>
    </source>
</reference>
<dbReference type="InterPro" id="IPR011013">
    <property type="entry name" value="Gal_mutarotase_sf_dom"/>
</dbReference>
<dbReference type="PIRSF" id="PIRSF006281">
    <property type="entry name" value="MdoG"/>
    <property type="match status" value="1"/>
</dbReference>
<keyword evidence="4" id="KW-0574">Periplasm</keyword>
<dbReference type="Proteomes" id="UP001055303">
    <property type="component" value="Unassembled WGS sequence"/>
</dbReference>
<evidence type="ECO:0000259" key="5">
    <source>
        <dbReference type="Pfam" id="PF04349"/>
    </source>
</evidence>
<dbReference type="InterPro" id="IPR014718">
    <property type="entry name" value="GH-type_carb-bd"/>
</dbReference>
<organism evidence="7 8">
    <name type="scientific">Methylobacterium dankookense</name>
    <dbReference type="NCBI Taxonomy" id="560405"/>
    <lineage>
        <taxon>Bacteria</taxon>
        <taxon>Pseudomonadati</taxon>
        <taxon>Pseudomonadota</taxon>
        <taxon>Alphaproteobacteria</taxon>
        <taxon>Hyphomicrobiales</taxon>
        <taxon>Methylobacteriaceae</taxon>
        <taxon>Methylobacterium</taxon>
    </lineage>
</organism>
<dbReference type="Pfam" id="PF04349">
    <property type="entry name" value="MdoG"/>
    <property type="match status" value="1"/>
</dbReference>
<accession>A0A564FX48</accession>
<dbReference type="SUPFAM" id="SSF81296">
    <property type="entry name" value="E set domains"/>
    <property type="match status" value="1"/>
</dbReference>
<dbReference type="RefSeq" id="WP_186383797.1">
    <property type="nucleotide sequence ID" value="NZ_BPQI01000150.1"/>
</dbReference>
<proteinExistence type="inferred from homology"/>
<evidence type="ECO:0000313" key="8">
    <source>
        <dbReference type="Proteomes" id="UP000401717"/>
    </source>
</evidence>
<dbReference type="InterPro" id="IPR014438">
    <property type="entry name" value="Glucan_biosyn_MdoG/MdoD"/>
</dbReference>
<reference evidence="6" key="2">
    <citation type="journal article" date="2021" name="Front. Microbiol.">
        <title>Comprehensive Comparative Genomics and Phenotyping of Methylobacterium Species.</title>
        <authorList>
            <person name="Alessa O."/>
            <person name="Ogura Y."/>
            <person name="Fujitani Y."/>
            <person name="Takami H."/>
            <person name="Hayashi T."/>
            <person name="Sahin N."/>
            <person name="Tani A."/>
        </authorList>
    </citation>
    <scope>NUCLEOTIDE SEQUENCE</scope>
    <source>
        <strain evidence="6">DSM 22415</strain>
    </source>
</reference>
<protein>
    <submittedName>
        <fullName evidence="7">Glucans biosynthesis protein G</fullName>
    </submittedName>
</protein>
<evidence type="ECO:0000256" key="4">
    <source>
        <dbReference type="ARBA" id="ARBA00022764"/>
    </source>
</evidence>
<sequence length="515" mass="55370">MPAPLGSRAPTRRAVLAAGVGLVAGAGLTGAAAADPPPLPAAGAAFDRESLIALARERAKAPYVAPRTDDLPPLLRNLGREPYGAIRTAPGRGIWEGEGLPFTLEPLQRGSLFVNPVQIYLVEEGRLVPLPYARDRFRADGIELPELPPEAGYSGLRVRARLGQGEPFEAAVFQGASFFKMAARGQSLGVTARALTLRPADARGEEFPLFRALFVERPGGDGALVLHALIESASAVAALRFALAPGERDTVCDVEGVLFARQPLDHLGLGGAQASFLFGPLDRRNVDDVRASVHATDGLAILNGAGEAIWRPVHNPDSLQISSFVDENPKGFGLMQRARTFRDYEDDATHWESRPALWLTPREPWGPGAVTLLEIPSDSEANENILAYWRPKEALVAGAEMRFAYRQHWAWDRPEPPPLARVTASRGGRGGTGGRRLFLVDFAGEGLAGSGSLDIALSAAPGTITRQELVGDPAAKTARVLFELDPGSERASELRLVLRRGGRPVSETWLYRWTP</sequence>
<dbReference type="EMBL" id="CABFVH010000009">
    <property type="protein sequence ID" value="VUF12308.1"/>
    <property type="molecule type" value="Genomic_DNA"/>
</dbReference>
<dbReference type="Gene3D" id="2.60.40.10">
    <property type="entry name" value="Immunoglobulins"/>
    <property type="match status" value="1"/>
</dbReference>
<comment type="subcellular location">
    <subcellularLocation>
        <location evidence="1">Periplasm</location>
    </subcellularLocation>
</comment>
<dbReference type="InterPro" id="IPR007444">
    <property type="entry name" value="Glucan_biosyn_MdoG_C"/>
</dbReference>
<keyword evidence="9" id="KW-1185">Reference proteome</keyword>
<dbReference type="SUPFAM" id="SSF74650">
    <property type="entry name" value="Galactose mutarotase-like"/>
    <property type="match status" value="1"/>
</dbReference>
<dbReference type="PROSITE" id="PS51318">
    <property type="entry name" value="TAT"/>
    <property type="match status" value="1"/>
</dbReference>
<dbReference type="InterPro" id="IPR013783">
    <property type="entry name" value="Ig-like_fold"/>
</dbReference>
<dbReference type="InterPro" id="IPR014756">
    <property type="entry name" value="Ig_E-set"/>
</dbReference>
<dbReference type="InterPro" id="IPR006311">
    <property type="entry name" value="TAT_signal"/>
</dbReference>
<evidence type="ECO:0000313" key="7">
    <source>
        <dbReference type="EMBL" id="VUF12308.1"/>
    </source>
</evidence>
<comment type="pathway">
    <text evidence="2">Glycan metabolism; osmoregulated periplasmic glucan (OPG) biosynthesis.</text>
</comment>
<dbReference type="GO" id="GO:0003824">
    <property type="term" value="F:catalytic activity"/>
    <property type="evidence" value="ECO:0007669"/>
    <property type="project" value="InterPro"/>
</dbReference>
<evidence type="ECO:0000256" key="1">
    <source>
        <dbReference type="ARBA" id="ARBA00004418"/>
    </source>
</evidence>
<name>A0A564FX48_9HYPH</name>
<comment type="similarity">
    <text evidence="3">Belongs to the OpgD/OpgG family.</text>
</comment>
<dbReference type="GO" id="GO:0030288">
    <property type="term" value="C:outer membrane-bounded periplasmic space"/>
    <property type="evidence" value="ECO:0007669"/>
    <property type="project" value="TreeGrafter"/>
</dbReference>
<dbReference type="GO" id="GO:0051274">
    <property type="term" value="P:beta-glucan biosynthetic process"/>
    <property type="evidence" value="ECO:0007669"/>
    <property type="project" value="TreeGrafter"/>
</dbReference>
<dbReference type="Gene3D" id="2.70.98.10">
    <property type="match status" value="1"/>
</dbReference>
<evidence type="ECO:0000313" key="9">
    <source>
        <dbReference type="Proteomes" id="UP001055303"/>
    </source>
</evidence>
<reference evidence="6" key="3">
    <citation type="submission" date="2021-08" db="EMBL/GenBank/DDBJ databases">
        <authorList>
            <person name="Tani A."/>
            <person name="Ola A."/>
            <person name="Ogura Y."/>
            <person name="Katsura K."/>
            <person name="Hayashi T."/>
        </authorList>
    </citation>
    <scope>NUCLEOTIDE SEQUENCE</scope>
    <source>
        <strain evidence="6">DSM 22415</strain>
    </source>
</reference>
<dbReference type="AlphaFoldDB" id="A0A564FX48"/>
<dbReference type="PANTHER" id="PTHR30504:SF2">
    <property type="entry name" value="GLUCANS BIOSYNTHESIS PROTEIN G"/>
    <property type="match status" value="1"/>
</dbReference>
<dbReference type="EMBL" id="BPQI01000150">
    <property type="protein sequence ID" value="GJD58447.1"/>
    <property type="molecule type" value="Genomic_DNA"/>
</dbReference>
<dbReference type="GO" id="GO:0030246">
    <property type="term" value="F:carbohydrate binding"/>
    <property type="evidence" value="ECO:0007669"/>
    <property type="project" value="InterPro"/>
</dbReference>
<dbReference type="UniPathway" id="UPA00637"/>
<feature type="domain" description="Glucan biosynthesis periplasmic MdoG C-terminal" evidence="5">
    <location>
        <begin position="46"/>
        <end position="513"/>
    </location>
</feature>
<dbReference type="Proteomes" id="UP000401717">
    <property type="component" value="Unassembled WGS sequence"/>
</dbReference>
<dbReference type="PANTHER" id="PTHR30504">
    <property type="entry name" value="GLUCANS BIOSYNTHESIS PROTEIN"/>
    <property type="match status" value="1"/>
</dbReference>
<evidence type="ECO:0000256" key="2">
    <source>
        <dbReference type="ARBA" id="ARBA00005001"/>
    </source>
</evidence>
<evidence type="ECO:0000256" key="3">
    <source>
        <dbReference type="ARBA" id="ARBA00009284"/>
    </source>
</evidence>